<dbReference type="GO" id="GO:0043041">
    <property type="term" value="P:amino acid activation for nonribosomal peptide biosynthetic process"/>
    <property type="evidence" value="ECO:0007669"/>
    <property type="project" value="TreeGrafter"/>
</dbReference>
<dbReference type="InterPro" id="IPR045851">
    <property type="entry name" value="AMP-bd_C_sf"/>
</dbReference>
<dbReference type="Pfam" id="PF13193">
    <property type="entry name" value="AMP-binding_C"/>
    <property type="match status" value="1"/>
</dbReference>
<dbReference type="Gene3D" id="3.40.50.1820">
    <property type="entry name" value="alpha/beta hydrolase"/>
    <property type="match status" value="1"/>
</dbReference>
<dbReference type="PANTHER" id="PTHR45527:SF1">
    <property type="entry name" value="FATTY ACID SYNTHASE"/>
    <property type="match status" value="1"/>
</dbReference>
<dbReference type="PANTHER" id="PTHR45527">
    <property type="entry name" value="NONRIBOSOMAL PEPTIDE SYNTHETASE"/>
    <property type="match status" value="1"/>
</dbReference>
<dbReference type="InterPro" id="IPR020806">
    <property type="entry name" value="PKS_PP-bd"/>
</dbReference>
<sequence length="1325" mass="146734">MTELAARLAKLTPEQRARLDAKLRAKAGRSALLNRVPKRQRANRVPLTVDQERIWLIHQFDPADPVYNVHFGTHLTGELSVEALERAVNAFAARHEALRTTFETDGLRPVQVIHDELPIKIRHAVARDLAEAHRLAGEEASVPIDIVRGPPMRVTLFRLGDAEHVMVVVVDHLVWDRGVTGMFEGDLVRLYNAFATGMEPDYPPLEIQYADYAEWQPYWLREELHRRQIPYWTDRLAGASMVLELPPDRPRPPVQTFNGARYRFEMSRELTLGLRALARREGVTVNVTLLAAWYALLHRYTGEQDIIVGTTSSTRSRPELEPIAGYFLTMLPLRTTVTPEQTFRELIAATRATMVGAFAHHDTPFGALLDELDIERDPSRNPVYQVSFIFVDFNEPAVPMHGLEVEQLTFDNHTAKDDCMLCVWDEEAVADHFFGLFEYNTDLFTEDTIARMWRHLERLLEQVAVDPEPRLRELSLAGPDEVELVLRDWNRTTVDGLTAAGVEELVRRRALSTPDAVAVVCGQESLTYAELVDRALRLAGYLRQRGARPETVVAVCLDRSPELVVALLGVLLSGAAYLPLDPAHPAERRAAMTADAGALLVVTEDTVRAAATAELPADLPPVPPDFLAYVIYTSGSTGKPKGVEVTRGGLVNLIRSLAGEISLRPDDVLVAVTSVSFDIAGFELYAPLVTGGRVVLARTPEIRDGRRLAALLDDAGATVMQATPSAWQLLLEAGWRNDRGLRVITGGEPLPPSLAAELVTSRTWNVYGPTETTIWSTAKAMDTGTERISIGGPLANTEVYVLDEALRPVPIGMPGELYLGGAGVARGYRGRPELTAGRFVPDPFSGRPGARLYRTGDQVRFAADGNLYFLGRDDGQVKLRGYRIELGEVETRLAGHPRVRQAVAVIREDRPGDRRLVAYVRFVQGEATPEELRAHLSTFLPEYMIPSAFVPVTEFALTTSGKIDRRALPAPPARRTGDYTPPRDPVELEVAHVWEEVLGVRPVGLRERFFDLGGHSLLVLRLMAEIERRFGQELPMAAIFQGATVERFAQMLREGYRPREREHLVEIKAGGEGTPLFFAHPAGSEVVCYMPFAKLLAGRPLYAIAAPATPDAGFAGFEERAAAYAKLMREVQPRGPYVLAGWCYGGINAFAIARSLEAQGEQVSLLLLDAYGPEEMVDGEDPGRAAIVEGLALNLQWDRTDDLKSLAELGAMSDDEQLDYLLMLARRGDYLPQDAGREQMNTFLGLWTANLRLSWRYRPTPMRGPITLIQAREEDPELFTSWRPLAGGGFDVRLVGGNHYTMMREPRIAEVAAAIDACLAGAADA</sequence>
<dbReference type="Gene3D" id="3.30.559.10">
    <property type="entry name" value="Chloramphenicol acetyltransferase-like domain"/>
    <property type="match status" value="1"/>
</dbReference>
<dbReference type="InterPro" id="IPR029058">
    <property type="entry name" value="AB_hydrolase_fold"/>
</dbReference>
<dbReference type="Gene3D" id="3.30.300.30">
    <property type="match status" value="1"/>
</dbReference>
<dbReference type="InterPro" id="IPR036736">
    <property type="entry name" value="ACP-like_sf"/>
</dbReference>
<dbReference type="NCBIfam" id="TIGR01733">
    <property type="entry name" value="AA-adenyl-dom"/>
    <property type="match status" value="1"/>
</dbReference>
<protein>
    <recommendedName>
        <fullName evidence="4">Carrier domain-containing protein</fullName>
    </recommendedName>
</protein>
<dbReference type="InterPro" id="IPR001031">
    <property type="entry name" value="Thioesterase"/>
</dbReference>
<gene>
    <name evidence="5" type="ORF">A4R43_08325</name>
</gene>
<dbReference type="FunFam" id="2.30.38.10:FF:000001">
    <property type="entry name" value="Non-ribosomal peptide synthetase PvdI"/>
    <property type="match status" value="1"/>
</dbReference>
<dbReference type="Pfam" id="PF00975">
    <property type="entry name" value="Thioesterase"/>
    <property type="match status" value="1"/>
</dbReference>
<dbReference type="Gene3D" id="3.40.50.980">
    <property type="match status" value="2"/>
</dbReference>
<reference evidence="5 6" key="1">
    <citation type="submission" date="2016-04" db="EMBL/GenBank/DDBJ databases">
        <title>Complete genome sequence and analysis of deep-sea sediment isolate, Amycolatopsis sp. WP1.</title>
        <authorList>
            <person name="Wang H."/>
            <person name="Chen S."/>
            <person name="Wu Q."/>
        </authorList>
    </citation>
    <scope>NUCLEOTIDE SEQUENCE [LARGE SCALE GENOMIC DNA]</scope>
    <source>
        <strain evidence="5 6">WP1</strain>
    </source>
</reference>
<keyword evidence="2" id="KW-0596">Phosphopantetheine</keyword>
<evidence type="ECO:0000256" key="2">
    <source>
        <dbReference type="ARBA" id="ARBA00022450"/>
    </source>
</evidence>
<dbReference type="PROSITE" id="PS00455">
    <property type="entry name" value="AMP_BINDING"/>
    <property type="match status" value="1"/>
</dbReference>
<dbReference type="SUPFAM" id="SSF53474">
    <property type="entry name" value="alpha/beta-Hydrolases"/>
    <property type="match status" value="1"/>
</dbReference>
<dbReference type="SMART" id="SM00823">
    <property type="entry name" value="PKS_PP"/>
    <property type="match status" value="1"/>
</dbReference>
<dbReference type="InterPro" id="IPR010071">
    <property type="entry name" value="AA_adenyl_dom"/>
</dbReference>
<dbReference type="Gene3D" id="2.30.38.10">
    <property type="entry name" value="Luciferase, Domain 3"/>
    <property type="match status" value="1"/>
</dbReference>
<dbReference type="SUPFAM" id="SSF47336">
    <property type="entry name" value="ACP-like"/>
    <property type="match status" value="1"/>
</dbReference>
<dbReference type="Proteomes" id="UP000250434">
    <property type="component" value="Chromosome"/>
</dbReference>
<name>A0A344L3A8_9PSEU</name>
<dbReference type="SMART" id="SM00824">
    <property type="entry name" value="PKS_TE"/>
    <property type="match status" value="1"/>
</dbReference>
<dbReference type="CDD" id="cd12116">
    <property type="entry name" value="A_NRPS_Ta1_like"/>
    <property type="match status" value="1"/>
</dbReference>
<proteinExistence type="predicted"/>
<dbReference type="OrthoDB" id="2472181at2"/>
<dbReference type="InterPro" id="IPR000873">
    <property type="entry name" value="AMP-dep_synth/lig_dom"/>
</dbReference>
<dbReference type="KEGG" id="aab:A4R43_08325"/>
<dbReference type="Pfam" id="PF00550">
    <property type="entry name" value="PP-binding"/>
    <property type="match status" value="1"/>
</dbReference>
<dbReference type="SUPFAM" id="SSF56801">
    <property type="entry name" value="Acetyl-CoA synthetase-like"/>
    <property type="match status" value="1"/>
</dbReference>
<dbReference type="GO" id="GO:0008610">
    <property type="term" value="P:lipid biosynthetic process"/>
    <property type="evidence" value="ECO:0007669"/>
    <property type="project" value="UniProtKB-ARBA"/>
</dbReference>
<dbReference type="GO" id="GO:0044550">
    <property type="term" value="P:secondary metabolite biosynthetic process"/>
    <property type="evidence" value="ECO:0007669"/>
    <property type="project" value="UniProtKB-ARBA"/>
</dbReference>
<dbReference type="CDD" id="cd19531">
    <property type="entry name" value="LCL_NRPS-like"/>
    <property type="match status" value="1"/>
</dbReference>
<evidence type="ECO:0000259" key="4">
    <source>
        <dbReference type="PROSITE" id="PS50075"/>
    </source>
</evidence>
<dbReference type="InterPro" id="IPR009081">
    <property type="entry name" value="PP-bd_ACP"/>
</dbReference>
<dbReference type="Gene3D" id="3.30.559.30">
    <property type="entry name" value="Nonribosomal peptide synthetase, condensation domain"/>
    <property type="match status" value="1"/>
</dbReference>
<dbReference type="GO" id="GO:0003824">
    <property type="term" value="F:catalytic activity"/>
    <property type="evidence" value="ECO:0007669"/>
    <property type="project" value="InterPro"/>
</dbReference>
<evidence type="ECO:0000313" key="6">
    <source>
        <dbReference type="Proteomes" id="UP000250434"/>
    </source>
</evidence>
<keyword evidence="6" id="KW-1185">Reference proteome</keyword>
<dbReference type="Gene3D" id="1.10.1200.10">
    <property type="entry name" value="ACP-like"/>
    <property type="match status" value="1"/>
</dbReference>
<evidence type="ECO:0000256" key="1">
    <source>
        <dbReference type="ARBA" id="ARBA00001957"/>
    </source>
</evidence>
<dbReference type="Pfam" id="PF00668">
    <property type="entry name" value="Condensation"/>
    <property type="match status" value="1"/>
</dbReference>
<evidence type="ECO:0000313" key="5">
    <source>
        <dbReference type="EMBL" id="AXB42532.1"/>
    </source>
</evidence>
<dbReference type="InterPro" id="IPR023213">
    <property type="entry name" value="CAT-like_dom_sf"/>
</dbReference>
<dbReference type="FunFam" id="3.40.50.12780:FF:000012">
    <property type="entry name" value="Non-ribosomal peptide synthetase"/>
    <property type="match status" value="1"/>
</dbReference>
<keyword evidence="3" id="KW-0597">Phosphoprotein</keyword>
<dbReference type="EMBL" id="CP015163">
    <property type="protein sequence ID" value="AXB42532.1"/>
    <property type="molecule type" value="Genomic_DNA"/>
</dbReference>
<dbReference type="SUPFAM" id="SSF52777">
    <property type="entry name" value="CoA-dependent acyltransferases"/>
    <property type="match status" value="2"/>
</dbReference>
<dbReference type="GO" id="GO:0031177">
    <property type="term" value="F:phosphopantetheine binding"/>
    <property type="evidence" value="ECO:0007669"/>
    <property type="project" value="InterPro"/>
</dbReference>
<dbReference type="InterPro" id="IPR020845">
    <property type="entry name" value="AMP-binding_CS"/>
</dbReference>
<comment type="cofactor">
    <cofactor evidence="1">
        <name>pantetheine 4'-phosphate</name>
        <dbReference type="ChEBI" id="CHEBI:47942"/>
    </cofactor>
</comment>
<dbReference type="InterPro" id="IPR001242">
    <property type="entry name" value="Condensation_dom"/>
</dbReference>
<dbReference type="InterPro" id="IPR025110">
    <property type="entry name" value="AMP-bd_C"/>
</dbReference>
<dbReference type="InterPro" id="IPR020802">
    <property type="entry name" value="TesA-like"/>
</dbReference>
<dbReference type="GO" id="GO:0005737">
    <property type="term" value="C:cytoplasm"/>
    <property type="evidence" value="ECO:0007669"/>
    <property type="project" value="TreeGrafter"/>
</dbReference>
<accession>A0A344L3A8</accession>
<dbReference type="PROSITE" id="PS50075">
    <property type="entry name" value="CARRIER"/>
    <property type="match status" value="1"/>
</dbReference>
<dbReference type="Pfam" id="PF00501">
    <property type="entry name" value="AMP-binding"/>
    <property type="match status" value="1"/>
</dbReference>
<evidence type="ECO:0000256" key="3">
    <source>
        <dbReference type="ARBA" id="ARBA00022553"/>
    </source>
</evidence>
<feature type="domain" description="Carrier" evidence="4">
    <location>
        <begin position="981"/>
        <end position="1056"/>
    </location>
</feature>
<organism evidence="5 6">
    <name type="scientific">Amycolatopsis albispora</name>
    <dbReference type="NCBI Taxonomy" id="1804986"/>
    <lineage>
        <taxon>Bacteria</taxon>
        <taxon>Bacillati</taxon>
        <taxon>Actinomycetota</taxon>
        <taxon>Actinomycetes</taxon>
        <taxon>Pseudonocardiales</taxon>
        <taxon>Pseudonocardiaceae</taxon>
        <taxon>Amycolatopsis</taxon>
    </lineage>
</organism>
<dbReference type="RefSeq" id="WP_113691801.1">
    <property type="nucleotide sequence ID" value="NZ_CP015163.1"/>
</dbReference>
<dbReference type="FunFam" id="3.30.300.30:FF:000010">
    <property type="entry name" value="Enterobactin synthetase component F"/>
    <property type="match status" value="1"/>
</dbReference>